<evidence type="ECO:0000313" key="12">
    <source>
        <dbReference type="Proteomes" id="UP000153642"/>
    </source>
</evidence>
<accession>A0A140ECV7</accession>
<evidence type="ECO:0000256" key="5">
    <source>
        <dbReference type="ARBA" id="ARBA00022703"/>
    </source>
</evidence>
<keyword evidence="9 10" id="KW-0407">Ion channel</keyword>
<keyword evidence="7 10" id="KW-0406">Ion transport</keyword>
<sequence>MQQVPTLGIGAFILALIIIIIIRTIGQIQHKKLVRQKIIKRLVKKIRESAKNGANGNDEDKKALLSMVDWAHHEASDEYDR</sequence>
<comment type="function">
    <text evidence="10">Enhances virion budding, by targeting human CD4 and Tetherin/BST2 to proteasome degradation. Degradation of CD4 prevents any unwanted premature interactions between viral Env and its receptor human CD4 in the endoplasmic reticulum. Degradation of antiretroviral protein Tetherin/BST2 is important for virion budding, as BST2 tethers new viral particles to the host cell membrane. Mechanistically, Vpu bridges either CD4 or BST2 to BTRC, a substrate recognition subunit of the Skp1/Cullin/F-box protein E3 ubiquitin ligase, induces their ubiquitination and subsequent proteasomal degradation. The alteration of the E3 ligase specificity by Vpu seems to interfere with the degradation of host IKBKB, leading to NF-kappa-B down-regulation and subsequent apoptosis. Acts as a viroporin that forms an oligomeric ion channel in membranes. Modulates the host DNA repair mechanisms to promote degradation of nuclear viral cDNA in cells that are already productively infected in order to suppress immune sensing and proviral hyper-integration (superinfection). Manipulates PML-NBs and modulates SUMOylation of host BLM protein thereby enhancing its DNA-end processing activity toward viral unintegrated linear DNA. Also inhibits RAD52-mediated homologous repair of viral cDNA, preventing the generation of dead-end circular forms of single copies of the long terminal repeat and permitting sustained nucleolytic attack.</text>
</comment>
<dbReference type="InterPro" id="IPR008187">
    <property type="entry name" value="Vpu"/>
</dbReference>
<dbReference type="GO" id="GO:0019076">
    <property type="term" value="P:viral release from host cell"/>
    <property type="evidence" value="ECO:0007669"/>
    <property type="project" value="UniProtKB-UniRule"/>
</dbReference>
<keyword evidence="10" id="KW-1133">Transmembrane helix</keyword>
<evidence type="ECO:0000313" key="11">
    <source>
        <dbReference type="EMBL" id="AML02998.1"/>
    </source>
</evidence>
<dbReference type="GO" id="GO:0005261">
    <property type="term" value="F:monoatomic cation channel activity"/>
    <property type="evidence" value="ECO:0007669"/>
    <property type="project" value="InterPro"/>
</dbReference>
<dbReference type="GO" id="GO:0033644">
    <property type="term" value="C:host cell membrane"/>
    <property type="evidence" value="ECO:0007669"/>
    <property type="project" value="UniProtKB-SubCell"/>
</dbReference>
<name>A0A140ECV7_HV1</name>
<evidence type="ECO:0000256" key="4">
    <source>
        <dbReference type="ARBA" id="ARBA00022692"/>
    </source>
</evidence>
<keyword evidence="1 10" id="KW-0813">Transport</keyword>
<organism evidence="11 12">
    <name type="scientific">Human immunodeficiency virus type 1</name>
    <name type="common">HIV-1</name>
    <dbReference type="NCBI Taxonomy" id="11676"/>
    <lineage>
        <taxon>Viruses</taxon>
        <taxon>Riboviria</taxon>
        <taxon>Pararnavirae</taxon>
        <taxon>Artverviricota</taxon>
        <taxon>Revtraviricetes</taxon>
        <taxon>Ortervirales</taxon>
        <taxon>Retroviridae</taxon>
        <taxon>Orthoretrovirinae</taxon>
        <taxon>Lentivirus</taxon>
        <taxon>Lentivirus humimdef1</taxon>
    </lineage>
</organism>
<keyword evidence="8 10" id="KW-0472">Membrane</keyword>
<keyword evidence="6 10" id="KW-1043">Host membrane</keyword>
<evidence type="ECO:0000256" key="8">
    <source>
        <dbReference type="ARBA" id="ARBA00023136"/>
    </source>
</evidence>
<evidence type="ECO:0000256" key="3">
    <source>
        <dbReference type="ARBA" id="ARBA00022581"/>
    </source>
</evidence>
<evidence type="ECO:0000256" key="10">
    <source>
        <dbReference type="RuleBase" id="RU364058"/>
    </source>
</evidence>
<gene>
    <name evidence="10 11" type="primary">vpu</name>
</gene>
<keyword evidence="5 10" id="KW-0053">Apoptosis</keyword>
<keyword evidence="2" id="KW-0597">Phosphoprotein</keyword>
<dbReference type="Pfam" id="PF00558">
    <property type="entry name" value="Vpu"/>
    <property type="match status" value="1"/>
</dbReference>
<organismHost>
    <name type="scientific">Homo sapiens</name>
    <name type="common">Human</name>
    <dbReference type="NCBI Taxonomy" id="9606"/>
</organismHost>
<comment type="similarity">
    <text evidence="10">Belongs to the HIV-1 VPU protein family.</text>
</comment>
<proteinExistence type="inferred from homology"/>
<evidence type="ECO:0000256" key="7">
    <source>
        <dbReference type="ARBA" id="ARBA00023065"/>
    </source>
</evidence>
<dbReference type="GO" id="GO:0032801">
    <property type="term" value="P:receptor catabolic process"/>
    <property type="evidence" value="ECO:0007669"/>
    <property type="project" value="InterPro"/>
</dbReference>
<dbReference type="EMBL" id="KU319539">
    <property type="protein sequence ID" value="AML02998.1"/>
    <property type="molecule type" value="Genomic_RNA"/>
</dbReference>
<evidence type="ECO:0000256" key="1">
    <source>
        <dbReference type="ARBA" id="ARBA00022448"/>
    </source>
</evidence>
<dbReference type="Proteomes" id="UP000153642">
    <property type="component" value="Genome"/>
</dbReference>
<evidence type="ECO:0000256" key="2">
    <source>
        <dbReference type="ARBA" id="ARBA00022553"/>
    </source>
</evidence>
<comment type="subcellular location">
    <subcellularLocation>
        <location evidence="10">Host membrane</location>
        <topology evidence="10">Single-pass type I membrane protein</topology>
    </subcellularLocation>
</comment>
<reference evidence="11 12" key="1">
    <citation type="journal article" date="2016" name="AIDS Res. Hum. Retroviruses">
        <title>Phylogenetic Analysis of Ethiopian HIV-1 Subtype C Near Full-Length Genomes Reveals High Intrasubtype Diversity and a Strong Geographical Cluster.</title>
        <authorList>
            <person name="Amogne W."/>
            <person name="Bontell I."/>
            <person name="Grossmann S."/>
            <person name="Aderaye G."/>
            <person name="Lindquist L."/>
            <person name="Sonnerborg A."/>
            <person name="Neogi U."/>
        </authorList>
    </citation>
    <scope>NUCLEOTIDE SEQUENCE [LARGE SCALE GENOMIC DNA]</scope>
    <source>
        <strain evidence="11">ET136</strain>
    </source>
</reference>
<keyword evidence="4 10" id="KW-0812">Transmembrane</keyword>
<evidence type="ECO:0000256" key="6">
    <source>
        <dbReference type="ARBA" id="ARBA00022870"/>
    </source>
</evidence>
<protein>
    <recommendedName>
        <fullName evidence="10">Protein Vpu</fullName>
    </recommendedName>
    <alternativeName>
        <fullName evidence="10">U ORF protein</fullName>
    </alternativeName>
    <alternativeName>
        <fullName evidence="10">Viral protein U</fullName>
    </alternativeName>
</protein>
<keyword evidence="3 10" id="KW-0945">Host-virus interaction</keyword>
<feature type="transmembrane region" description="Helical" evidence="10">
    <location>
        <begin position="6"/>
        <end position="26"/>
    </location>
</feature>
<evidence type="ECO:0000256" key="9">
    <source>
        <dbReference type="ARBA" id="ARBA00023303"/>
    </source>
</evidence>